<comment type="similarity">
    <text evidence="3">Belongs to the GORAB family.</text>
</comment>
<evidence type="ECO:0000256" key="2">
    <source>
        <dbReference type="ARBA" id="ARBA00004555"/>
    </source>
</evidence>
<organism evidence="10 11">
    <name type="scientific">Petrolisthes manimaculis</name>
    <dbReference type="NCBI Taxonomy" id="1843537"/>
    <lineage>
        <taxon>Eukaryota</taxon>
        <taxon>Metazoa</taxon>
        <taxon>Ecdysozoa</taxon>
        <taxon>Arthropoda</taxon>
        <taxon>Crustacea</taxon>
        <taxon>Multicrustacea</taxon>
        <taxon>Malacostraca</taxon>
        <taxon>Eumalacostraca</taxon>
        <taxon>Eucarida</taxon>
        <taxon>Decapoda</taxon>
        <taxon>Pleocyemata</taxon>
        <taxon>Anomura</taxon>
        <taxon>Galatheoidea</taxon>
        <taxon>Porcellanidae</taxon>
        <taxon>Petrolisthes</taxon>
    </lineage>
</organism>
<feature type="region of interest" description="Disordered" evidence="9">
    <location>
        <begin position="367"/>
        <end position="421"/>
    </location>
</feature>
<dbReference type="GO" id="GO:1905515">
    <property type="term" value="P:non-motile cilium assembly"/>
    <property type="evidence" value="ECO:0007669"/>
    <property type="project" value="TreeGrafter"/>
</dbReference>
<evidence type="ECO:0000313" key="10">
    <source>
        <dbReference type="EMBL" id="KAK4304235.1"/>
    </source>
</evidence>
<feature type="compositionally biased region" description="Low complexity" evidence="9">
    <location>
        <begin position="85"/>
        <end position="108"/>
    </location>
</feature>
<evidence type="ECO:0000256" key="3">
    <source>
        <dbReference type="ARBA" id="ARBA00005599"/>
    </source>
</evidence>
<keyword evidence="7 8" id="KW-0175">Coiled coil</keyword>
<feature type="compositionally biased region" description="Basic and acidic residues" evidence="9">
    <location>
        <begin position="385"/>
        <end position="396"/>
    </location>
</feature>
<feature type="compositionally biased region" description="Basic and acidic residues" evidence="9">
    <location>
        <begin position="31"/>
        <end position="48"/>
    </location>
</feature>
<keyword evidence="5" id="KW-0963">Cytoplasm</keyword>
<dbReference type="PANTHER" id="PTHR21470:SF2">
    <property type="entry name" value="RAB6-INTERACTING GOLGIN"/>
    <property type="match status" value="1"/>
</dbReference>
<name>A0AAE1U2X5_9EUCA</name>
<gene>
    <name evidence="10" type="ORF">Pmani_023817</name>
</gene>
<dbReference type="InterPro" id="IPR007033">
    <property type="entry name" value="GORAB"/>
</dbReference>
<evidence type="ECO:0000256" key="4">
    <source>
        <dbReference type="ARBA" id="ARBA00014130"/>
    </source>
</evidence>
<comment type="subcellular location">
    <subcellularLocation>
        <location evidence="1">Cytoplasm</location>
    </subcellularLocation>
    <subcellularLocation>
        <location evidence="2">Golgi apparatus</location>
    </subcellularLocation>
</comment>
<reference evidence="10" key="1">
    <citation type="submission" date="2023-11" db="EMBL/GenBank/DDBJ databases">
        <title>Genome assemblies of two species of porcelain crab, Petrolisthes cinctipes and Petrolisthes manimaculis (Anomura: Porcellanidae).</title>
        <authorList>
            <person name="Angst P."/>
        </authorList>
    </citation>
    <scope>NUCLEOTIDE SEQUENCE</scope>
    <source>
        <strain evidence="10">PB745_02</strain>
        <tissue evidence="10">Gill</tissue>
    </source>
</reference>
<feature type="coiled-coil region" evidence="8">
    <location>
        <begin position="234"/>
        <end position="261"/>
    </location>
</feature>
<dbReference type="GO" id="GO:0005794">
    <property type="term" value="C:Golgi apparatus"/>
    <property type="evidence" value="ECO:0007669"/>
    <property type="project" value="UniProtKB-SubCell"/>
</dbReference>
<feature type="compositionally biased region" description="Polar residues" evidence="9">
    <location>
        <begin position="54"/>
        <end position="63"/>
    </location>
</feature>
<evidence type="ECO:0000313" key="11">
    <source>
        <dbReference type="Proteomes" id="UP001292094"/>
    </source>
</evidence>
<sequence length="421" mass="46593">MISKGWAGFTDDDINNVKKQNAVQNATSNDKMSKPEIHTARFQSDKAGVKGKTGLNQTTTMPVTYTPIPVQARLSHTKEINISGQSQTQSSSQVSSESSESSSTESQSPVPPSPCKSPTGSHAMNVKIRLGENNSYEVIPTNGKGATDPSGREDMKKEGVQETVEKELTLERLQQQQKLIEEQNKRRRELLVQAIADRSRQTQFEAQKLKQIQTELGKLDSLLSTDVGILRDQIEVASLEFNEAQKRYDRAEREFIEAKLQLFSRLEKKELLTEHLCRIIEANERRKASKLSQLMAELELADVAMIGGETNHNTPSDQVLPQLASLDEVTYAACNTIKDPKKTSLALQKGLSKINGDIPLEDIQKLIDAEKPDEGTKSESGVSDIKADSSETESGRDVLVAEGAAGEADREEQQCRDKEQR</sequence>
<evidence type="ECO:0000256" key="7">
    <source>
        <dbReference type="ARBA" id="ARBA00023054"/>
    </source>
</evidence>
<dbReference type="PANTHER" id="PTHR21470">
    <property type="entry name" value="RAB6-INTERACTING PROTEIN GORAB"/>
    <property type="match status" value="1"/>
</dbReference>
<evidence type="ECO:0000256" key="6">
    <source>
        <dbReference type="ARBA" id="ARBA00023034"/>
    </source>
</evidence>
<feature type="compositionally biased region" description="Basic and acidic residues" evidence="9">
    <location>
        <begin position="367"/>
        <end position="377"/>
    </location>
</feature>
<proteinExistence type="inferred from homology"/>
<dbReference type="EMBL" id="JAWZYT010002463">
    <property type="protein sequence ID" value="KAK4304235.1"/>
    <property type="molecule type" value="Genomic_DNA"/>
</dbReference>
<protein>
    <recommendedName>
        <fullName evidence="4">RAB6-interacting golgin</fullName>
    </recommendedName>
</protein>
<evidence type="ECO:0000256" key="9">
    <source>
        <dbReference type="SAM" id="MobiDB-lite"/>
    </source>
</evidence>
<accession>A0AAE1U2X5</accession>
<feature type="compositionally biased region" description="Polar residues" evidence="9">
    <location>
        <begin position="17"/>
        <end position="30"/>
    </location>
</feature>
<evidence type="ECO:0000256" key="5">
    <source>
        <dbReference type="ARBA" id="ARBA00022490"/>
    </source>
</evidence>
<feature type="coiled-coil region" evidence="8">
    <location>
        <begin position="163"/>
        <end position="193"/>
    </location>
</feature>
<evidence type="ECO:0000256" key="8">
    <source>
        <dbReference type="SAM" id="Coils"/>
    </source>
</evidence>
<evidence type="ECO:0000256" key="1">
    <source>
        <dbReference type="ARBA" id="ARBA00004496"/>
    </source>
</evidence>
<dbReference type="Proteomes" id="UP001292094">
    <property type="component" value="Unassembled WGS sequence"/>
</dbReference>
<keyword evidence="11" id="KW-1185">Reference proteome</keyword>
<feature type="region of interest" description="Disordered" evidence="9">
    <location>
        <begin position="1"/>
        <end position="64"/>
    </location>
</feature>
<keyword evidence="6" id="KW-0333">Golgi apparatus</keyword>
<feature type="region of interest" description="Disordered" evidence="9">
    <location>
        <begin position="83"/>
        <end position="154"/>
    </location>
</feature>
<comment type="caution">
    <text evidence="10">The sequence shown here is derived from an EMBL/GenBank/DDBJ whole genome shotgun (WGS) entry which is preliminary data.</text>
</comment>
<feature type="compositionally biased region" description="Basic and acidic residues" evidence="9">
    <location>
        <begin position="407"/>
        <end position="421"/>
    </location>
</feature>
<dbReference type="AlphaFoldDB" id="A0AAE1U2X5"/>